<dbReference type="InterPro" id="IPR036942">
    <property type="entry name" value="Beta-barrel_TonB_sf"/>
</dbReference>
<evidence type="ECO:0000256" key="12">
    <source>
        <dbReference type="RuleBase" id="RU003357"/>
    </source>
</evidence>
<dbReference type="PANTHER" id="PTHR32552:SF81">
    <property type="entry name" value="TONB-DEPENDENT OUTER MEMBRANE RECEPTOR"/>
    <property type="match status" value="1"/>
</dbReference>
<dbReference type="AlphaFoldDB" id="A0A918PPA2"/>
<evidence type="ECO:0000256" key="10">
    <source>
        <dbReference type="ARBA" id="ARBA00023237"/>
    </source>
</evidence>
<keyword evidence="4" id="KW-0410">Iron transport</keyword>
<dbReference type="GO" id="GO:0006826">
    <property type="term" value="P:iron ion transport"/>
    <property type="evidence" value="ECO:0007669"/>
    <property type="project" value="UniProtKB-KW"/>
</dbReference>
<keyword evidence="7" id="KW-0406">Ion transport</keyword>
<dbReference type="PROSITE" id="PS52016">
    <property type="entry name" value="TONB_DEPENDENT_REC_3"/>
    <property type="match status" value="1"/>
</dbReference>
<feature type="domain" description="TonB-dependent receptor-like beta-barrel" evidence="14">
    <location>
        <begin position="267"/>
        <end position="776"/>
    </location>
</feature>
<accession>A0A918PPA2</accession>
<keyword evidence="6" id="KW-0408">Iron</keyword>
<evidence type="ECO:0000259" key="15">
    <source>
        <dbReference type="Pfam" id="PF07715"/>
    </source>
</evidence>
<dbReference type="InterPro" id="IPR000531">
    <property type="entry name" value="Beta-barrel_TonB"/>
</dbReference>
<feature type="chain" id="PRO_5037839012" description="TonB-dependent receptor" evidence="13">
    <location>
        <begin position="23"/>
        <end position="810"/>
    </location>
</feature>
<keyword evidence="5 11" id="KW-0812">Transmembrane</keyword>
<sequence>MKNNRFVLAAGVSLLVPFCGHAQTRPADQEASAGVGEIIVTANKREQNLNRVGLAVAAISGDTLLKERVTNVSDLARLTPGLTFAPTPTSTPVYTLRGVGFFESSLAAYPDVSLYLDQVPLPLPIMSSLTAFDLERVEVLKGPQGTLFGNNATGGAINMIAAKPTNEFKAGVDLSYGRFNTFEASGFVSGPLSDTLRARLAVKAVNGDGWQKSYTRNDTLGKQDNVAGRLILDWDATPDVKFSLNLNGWRNQDDAQAAQKILSSPQNPVGTFPVIEYPNAPANPRAADWGNQNRPRTDNEFKQASLRSDIDLGSVTLTSITSYADLKFLTAQDQDGTDLVGLEIQRDDGRIKSFSQEVRLSNGASSGFRWVLGANYERTNVRQVTDLDSADSSSTIANGFTSSAYSSRNRMRNYAAFGNIEMDLADTITVKAGIRQTKAKRRYVGDTSDSARFPISTNPFTGAPGLSLTDFFNVIYGAIYGTRPDGTRVVPLLGPLDSIVIDNRVNPDGTPVNPATYLKTGPVPGRLNENSTSWSLGVDYKPSDSLLLYLNLSKGYKAGSFPHVSGAIVPAFEGVKQESVLDLEGGVKAQLLDRRLSISAGAFYYDYRNKQLRAKFVDPIFGGLDKLVNVPKSEIKGAEIEFQARPTQNLTFSGSATYLDAKVKRYMGVVGAQVVGGLQQPVLASFAGVRLPFSPKLSYTARADYEAPLSDSLVGHVGVGISGQSSSMGQLSLPGAAAFGIPSSTYRLNARTLVNANLGISSADDRWSVTVWGKNIFNKYYWNQAIQAYDTVVRYAGRPAEYGVTVGLKM</sequence>
<evidence type="ECO:0000256" key="4">
    <source>
        <dbReference type="ARBA" id="ARBA00022496"/>
    </source>
</evidence>
<keyword evidence="3 11" id="KW-1134">Transmembrane beta strand</keyword>
<dbReference type="InterPro" id="IPR037066">
    <property type="entry name" value="Plug_dom_sf"/>
</dbReference>
<evidence type="ECO:0000256" key="2">
    <source>
        <dbReference type="ARBA" id="ARBA00022448"/>
    </source>
</evidence>
<gene>
    <name evidence="16" type="ORF">GCM10011614_34450</name>
</gene>
<evidence type="ECO:0000256" key="9">
    <source>
        <dbReference type="ARBA" id="ARBA00023136"/>
    </source>
</evidence>
<evidence type="ECO:0008006" key="18">
    <source>
        <dbReference type="Google" id="ProtNLM"/>
    </source>
</evidence>
<keyword evidence="13" id="KW-0732">Signal</keyword>
<evidence type="ECO:0000313" key="17">
    <source>
        <dbReference type="Proteomes" id="UP000648075"/>
    </source>
</evidence>
<dbReference type="RefSeq" id="WP_189622526.1">
    <property type="nucleotide sequence ID" value="NZ_BMZA01000031.1"/>
</dbReference>
<feature type="signal peptide" evidence="13">
    <location>
        <begin position="1"/>
        <end position="22"/>
    </location>
</feature>
<evidence type="ECO:0000256" key="3">
    <source>
        <dbReference type="ARBA" id="ARBA00022452"/>
    </source>
</evidence>
<evidence type="ECO:0000256" key="6">
    <source>
        <dbReference type="ARBA" id="ARBA00023004"/>
    </source>
</evidence>
<proteinExistence type="inferred from homology"/>
<evidence type="ECO:0000256" key="7">
    <source>
        <dbReference type="ARBA" id="ARBA00023065"/>
    </source>
</evidence>
<dbReference type="Gene3D" id="2.170.130.10">
    <property type="entry name" value="TonB-dependent receptor, plug domain"/>
    <property type="match status" value="1"/>
</dbReference>
<evidence type="ECO:0000313" key="16">
    <source>
        <dbReference type="EMBL" id="GGZ16948.1"/>
    </source>
</evidence>
<dbReference type="PANTHER" id="PTHR32552">
    <property type="entry name" value="FERRICHROME IRON RECEPTOR-RELATED"/>
    <property type="match status" value="1"/>
</dbReference>
<reference evidence="16" key="1">
    <citation type="journal article" date="2014" name="Int. J. Syst. Evol. Microbiol.">
        <title>Complete genome sequence of Corynebacterium casei LMG S-19264T (=DSM 44701T), isolated from a smear-ripened cheese.</title>
        <authorList>
            <consortium name="US DOE Joint Genome Institute (JGI-PGF)"/>
            <person name="Walter F."/>
            <person name="Albersmeier A."/>
            <person name="Kalinowski J."/>
            <person name="Ruckert C."/>
        </authorList>
    </citation>
    <scope>NUCLEOTIDE SEQUENCE</scope>
    <source>
        <strain evidence="16">KCTC 32255</strain>
    </source>
</reference>
<keyword evidence="2 11" id="KW-0813">Transport</keyword>
<comment type="similarity">
    <text evidence="11 12">Belongs to the TonB-dependent receptor family.</text>
</comment>
<comment type="caution">
    <text evidence="16">The sequence shown here is derived from an EMBL/GenBank/DDBJ whole genome shotgun (WGS) entry which is preliminary data.</text>
</comment>
<dbReference type="Pfam" id="PF00593">
    <property type="entry name" value="TonB_dep_Rec_b-barrel"/>
    <property type="match status" value="1"/>
</dbReference>
<dbReference type="EMBL" id="BMZA01000031">
    <property type="protein sequence ID" value="GGZ16948.1"/>
    <property type="molecule type" value="Genomic_DNA"/>
</dbReference>
<evidence type="ECO:0000259" key="14">
    <source>
        <dbReference type="Pfam" id="PF00593"/>
    </source>
</evidence>
<dbReference type="Proteomes" id="UP000648075">
    <property type="component" value="Unassembled WGS sequence"/>
</dbReference>
<dbReference type="InterPro" id="IPR039426">
    <property type="entry name" value="TonB-dep_rcpt-like"/>
</dbReference>
<dbReference type="InterPro" id="IPR012910">
    <property type="entry name" value="Plug_dom"/>
</dbReference>
<organism evidence="16 17">
    <name type="scientific">Novosphingobium colocasiae</name>
    <dbReference type="NCBI Taxonomy" id="1256513"/>
    <lineage>
        <taxon>Bacteria</taxon>
        <taxon>Pseudomonadati</taxon>
        <taxon>Pseudomonadota</taxon>
        <taxon>Alphaproteobacteria</taxon>
        <taxon>Sphingomonadales</taxon>
        <taxon>Sphingomonadaceae</taxon>
        <taxon>Novosphingobium</taxon>
    </lineage>
</organism>
<keyword evidence="10 11" id="KW-0998">Cell outer membrane</keyword>
<reference evidence="16" key="2">
    <citation type="submission" date="2020-09" db="EMBL/GenBank/DDBJ databases">
        <authorList>
            <person name="Sun Q."/>
            <person name="Kim S."/>
        </authorList>
    </citation>
    <scope>NUCLEOTIDE SEQUENCE</scope>
    <source>
        <strain evidence="16">KCTC 32255</strain>
    </source>
</reference>
<evidence type="ECO:0000256" key="5">
    <source>
        <dbReference type="ARBA" id="ARBA00022692"/>
    </source>
</evidence>
<evidence type="ECO:0000256" key="13">
    <source>
        <dbReference type="SAM" id="SignalP"/>
    </source>
</evidence>
<dbReference type="GO" id="GO:0009279">
    <property type="term" value="C:cell outer membrane"/>
    <property type="evidence" value="ECO:0007669"/>
    <property type="project" value="UniProtKB-SubCell"/>
</dbReference>
<dbReference type="Pfam" id="PF07715">
    <property type="entry name" value="Plug"/>
    <property type="match status" value="1"/>
</dbReference>
<keyword evidence="9 11" id="KW-0472">Membrane</keyword>
<dbReference type="SUPFAM" id="SSF56935">
    <property type="entry name" value="Porins"/>
    <property type="match status" value="1"/>
</dbReference>
<comment type="subcellular location">
    <subcellularLocation>
        <location evidence="1 11">Cell outer membrane</location>
        <topology evidence="1 11">Multi-pass membrane protein</topology>
    </subcellularLocation>
</comment>
<dbReference type="Gene3D" id="2.40.170.20">
    <property type="entry name" value="TonB-dependent receptor, beta-barrel domain"/>
    <property type="match status" value="1"/>
</dbReference>
<name>A0A918PPA2_9SPHN</name>
<protein>
    <recommendedName>
        <fullName evidence="18">TonB-dependent receptor</fullName>
    </recommendedName>
</protein>
<feature type="domain" description="TonB-dependent receptor plug" evidence="15">
    <location>
        <begin position="52"/>
        <end position="156"/>
    </location>
</feature>
<evidence type="ECO:0000256" key="1">
    <source>
        <dbReference type="ARBA" id="ARBA00004571"/>
    </source>
</evidence>
<evidence type="ECO:0000256" key="8">
    <source>
        <dbReference type="ARBA" id="ARBA00023077"/>
    </source>
</evidence>
<keyword evidence="17" id="KW-1185">Reference proteome</keyword>
<evidence type="ECO:0000256" key="11">
    <source>
        <dbReference type="PROSITE-ProRule" id="PRU01360"/>
    </source>
</evidence>
<keyword evidence="8 12" id="KW-0798">TonB box</keyword>